<dbReference type="InterPro" id="IPR007833">
    <property type="entry name" value="Capsule_polysaccharide_synth"/>
</dbReference>
<dbReference type="Proteomes" id="UP000885750">
    <property type="component" value="Unassembled WGS sequence"/>
</dbReference>
<gene>
    <name evidence="1" type="ORF">ENJ51_01410</name>
</gene>
<comment type="caution">
    <text evidence="1">The sequence shown here is derived from an EMBL/GenBank/DDBJ whole genome shotgun (WGS) entry which is preliminary data.</text>
</comment>
<name>A0A7V2SYG5_LEUMU</name>
<protein>
    <submittedName>
        <fullName evidence="1">Capsular biosynthesis protein</fullName>
    </submittedName>
</protein>
<reference evidence="1" key="1">
    <citation type="journal article" date="2020" name="mSystems">
        <title>Genome- and Community-Level Interaction Insights into Carbon Utilization and Element Cycling Functions of Hydrothermarchaeota in Hydrothermal Sediment.</title>
        <authorList>
            <person name="Zhou Z."/>
            <person name="Liu Y."/>
            <person name="Xu W."/>
            <person name="Pan J."/>
            <person name="Luo Z.H."/>
            <person name="Li M."/>
        </authorList>
    </citation>
    <scope>NUCLEOTIDE SEQUENCE [LARGE SCALE GENOMIC DNA]</scope>
    <source>
        <strain evidence="1">HyVt-493</strain>
    </source>
</reference>
<accession>A0A7V2SYG5</accession>
<organism evidence="1">
    <name type="scientific">Leucothrix mucor</name>
    <dbReference type="NCBI Taxonomy" id="45248"/>
    <lineage>
        <taxon>Bacteria</taxon>
        <taxon>Pseudomonadati</taxon>
        <taxon>Pseudomonadota</taxon>
        <taxon>Gammaproteobacteria</taxon>
        <taxon>Thiotrichales</taxon>
        <taxon>Thiotrichaceae</taxon>
        <taxon>Leucothrix</taxon>
    </lineage>
</organism>
<proteinExistence type="predicted"/>
<dbReference type="GO" id="GO:0015774">
    <property type="term" value="P:polysaccharide transport"/>
    <property type="evidence" value="ECO:0007669"/>
    <property type="project" value="InterPro"/>
</dbReference>
<dbReference type="GO" id="GO:0000271">
    <property type="term" value="P:polysaccharide biosynthetic process"/>
    <property type="evidence" value="ECO:0007669"/>
    <property type="project" value="InterPro"/>
</dbReference>
<dbReference type="AlphaFoldDB" id="A0A7V2SYG5"/>
<evidence type="ECO:0000313" key="1">
    <source>
        <dbReference type="EMBL" id="HFC91450.1"/>
    </source>
</evidence>
<dbReference type="Pfam" id="PF05159">
    <property type="entry name" value="Capsule_synth"/>
    <property type="match status" value="1"/>
</dbReference>
<dbReference type="EMBL" id="DRMS01000051">
    <property type="protein sequence ID" value="HFC91450.1"/>
    <property type="molecule type" value="Genomic_DNA"/>
</dbReference>
<sequence length="442" mass="51237">MTNKNILLLQGPMGPFFKRFAQELEQKGANIVKVNFNAGDWFFFPEGLSYKGTYDDWAEYLKRLVADKKIEKVFLFGDERLYHKLAINEVFKPRNIDIYVFEEGYLRPSFITLEASGVNGNSKIPKDASFYKKNSFIGDKLKTDKPVVKGQFFKSMLFSVVYGLAKSIGFPVYRKYQHHRCLSPVKQAVLWLWGWLIRKPYYRICEKRSYQKIIKSYKNKYFFVPLQVHNDFQISHSPYKDVKEFIEETVASFASHAPKDTILVFKHHPMDRPYRNYKKYLQRLSDEYQLAGRLFYLHDQHLPTLLQSAIGTIVINSTVGVSSLFHGVPVLVRGVAVYNISGLTCQSSLKDFWRDQGVVDKQLFKQYELYLKQNNQGHGSFYQKGYNNTPTGIYWPPNESMFHIGNLMNEKENTSILSKSLNLGPANTRSSIVQVVDSCSDI</sequence>
<dbReference type="CDD" id="cd16441">
    <property type="entry name" value="beta_Kdo_transferase_KpsS"/>
    <property type="match status" value="1"/>
</dbReference>